<gene>
    <name evidence="3" type="ORF">SAMN04489727_7555</name>
</gene>
<dbReference type="InterPro" id="IPR052544">
    <property type="entry name" value="Bacteriocin_Proc_Enz"/>
</dbReference>
<dbReference type="SUPFAM" id="SSF55469">
    <property type="entry name" value="FMN-dependent nitroreductase-like"/>
    <property type="match status" value="1"/>
</dbReference>
<evidence type="ECO:0000256" key="1">
    <source>
        <dbReference type="SAM" id="MobiDB-lite"/>
    </source>
</evidence>
<dbReference type="OrthoDB" id="3723182at2"/>
<dbReference type="EMBL" id="FNSO01000004">
    <property type="protein sequence ID" value="SED35981.1"/>
    <property type="molecule type" value="Genomic_DNA"/>
</dbReference>
<protein>
    <submittedName>
        <fullName evidence="3">SagB-type dehydrogenase domain-containing protein</fullName>
    </submittedName>
</protein>
<accession>A0A1H5A2P5</accession>
<dbReference type="InterPro" id="IPR054488">
    <property type="entry name" value="ThcOx_dom2"/>
</dbReference>
<feature type="domain" description="Cyanobactin oxidase ThcOx second" evidence="2">
    <location>
        <begin position="130"/>
        <end position="236"/>
    </location>
</feature>
<name>A0A1H5A2P5_9PSEU</name>
<evidence type="ECO:0000313" key="4">
    <source>
        <dbReference type="Proteomes" id="UP000199622"/>
    </source>
</evidence>
<feature type="region of interest" description="Disordered" evidence="1">
    <location>
        <begin position="238"/>
        <end position="257"/>
    </location>
</feature>
<dbReference type="Proteomes" id="UP000199622">
    <property type="component" value="Unassembled WGS sequence"/>
</dbReference>
<dbReference type="GO" id="GO:0016491">
    <property type="term" value="F:oxidoreductase activity"/>
    <property type="evidence" value="ECO:0007669"/>
    <property type="project" value="InterPro"/>
</dbReference>
<dbReference type="PANTHER" id="PTHR43745">
    <property type="entry name" value="NITROREDUCTASE MJ1384-RELATED"/>
    <property type="match status" value="1"/>
</dbReference>
<dbReference type="Gene3D" id="3.40.109.10">
    <property type="entry name" value="NADH Oxidase"/>
    <property type="match status" value="1"/>
</dbReference>
<dbReference type="PANTHER" id="PTHR43745:SF2">
    <property type="entry name" value="NITROREDUCTASE MJ1384-RELATED"/>
    <property type="match status" value="1"/>
</dbReference>
<dbReference type="NCBIfam" id="TIGR03605">
    <property type="entry name" value="antibiot_sagB"/>
    <property type="match status" value="1"/>
</dbReference>
<evidence type="ECO:0000259" key="2">
    <source>
        <dbReference type="Pfam" id="PF22767"/>
    </source>
</evidence>
<dbReference type="RefSeq" id="WP_091316492.1">
    <property type="nucleotide sequence ID" value="NZ_FNSO01000004.1"/>
</dbReference>
<organism evidence="3 4">
    <name type="scientific">Amycolatopsis tolypomycina</name>
    <dbReference type="NCBI Taxonomy" id="208445"/>
    <lineage>
        <taxon>Bacteria</taxon>
        <taxon>Bacillati</taxon>
        <taxon>Actinomycetota</taxon>
        <taxon>Actinomycetes</taxon>
        <taxon>Pseudonocardiales</taxon>
        <taxon>Pseudonocardiaceae</taxon>
        <taxon>Amycolatopsis</taxon>
    </lineage>
</organism>
<proteinExistence type="predicted"/>
<dbReference type="InterPro" id="IPR000415">
    <property type="entry name" value="Nitroreductase-like"/>
</dbReference>
<evidence type="ECO:0000313" key="3">
    <source>
        <dbReference type="EMBL" id="SED35981.1"/>
    </source>
</evidence>
<sequence>MTAESPQGHAETVRLWSLTEDTLIEAGDDGSLVAITWWGEYEFPGAADGVRESLGRLALGPVSMANLAVPGQAAGSDQWRLSLRKILTRLSGSVVHSLALNDGRGPVLSAIPVTQFPVFPDRPLPPGRQVRLSRFTALRADEGALLAESPGARYKVALFRPPAIAIASALASPATVEQLAETTGVPVPVVADVVEFLVAAGVVLLGDAEGRFIEHGDPDTAIWSHDDLMFHARSRTWQKGPPPDPGVGRTGAEPPVVKPVTAGPTFPLPRPDPLALPDRDPTLTALLETDLACPDFSERPLSARQIGEFLFRTARVRSVGPAHLPGGPAHEASQRPYFSVACLYELEIYVGINRCTDLAPGIYHYDPLWHTLTLINDDAAVLDNLLDMAMIAAGSHRRPSALLTMTARMARIAWVLGGAAYATTLLHLGALQQVFSLAARAMGLAAHAVPVDSGDRVDRALKLEWPAEVSVGECVLDFPE</sequence>
<keyword evidence="4" id="KW-1185">Reference proteome</keyword>
<dbReference type="STRING" id="208445.SAMN04489727_7555"/>
<dbReference type="Pfam" id="PF22767">
    <property type="entry name" value="ThcOx"/>
    <property type="match status" value="1"/>
</dbReference>
<dbReference type="CDD" id="cd02142">
    <property type="entry name" value="McbC_SagB-like_oxidoreductase"/>
    <property type="match status" value="1"/>
</dbReference>
<dbReference type="InterPro" id="IPR020051">
    <property type="entry name" value="SagB-type_dehydrogenase"/>
</dbReference>
<reference evidence="4" key="1">
    <citation type="submission" date="2016-10" db="EMBL/GenBank/DDBJ databases">
        <authorList>
            <person name="Varghese N."/>
            <person name="Submissions S."/>
        </authorList>
    </citation>
    <scope>NUCLEOTIDE SEQUENCE [LARGE SCALE GENOMIC DNA]</scope>
    <source>
        <strain evidence="4">DSM 44544</strain>
    </source>
</reference>
<dbReference type="AlphaFoldDB" id="A0A1H5A2P5"/>